<dbReference type="GO" id="GO:0005886">
    <property type="term" value="C:plasma membrane"/>
    <property type="evidence" value="ECO:0007669"/>
    <property type="project" value="UniProtKB-SubCell"/>
</dbReference>
<dbReference type="Pfam" id="PF03323">
    <property type="entry name" value="GerA"/>
    <property type="match status" value="1"/>
</dbReference>
<proteinExistence type="inferred from homology"/>
<keyword evidence="5" id="KW-0812">Transmembrane</keyword>
<dbReference type="STRING" id="402384.HM131_09510"/>
<reference evidence="6 7" key="1">
    <citation type="submission" date="2017-04" db="EMBL/GenBank/DDBJ databases">
        <title>The whole genome sequencing and assembly of Halobacillus mangrovi strain.</title>
        <authorList>
            <person name="Lee S.-J."/>
            <person name="Park M.-K."/>
            <person name="Kim J.-Y."/>
            <person name="Lee Y.-J."/>
            <person name="Yi H."/>
            <person name="Bahn Y.-S."/>
            <person name="Kim J.F."/>
            <person name="Lee D.-W."/>
        </authorList>
    </citation>
    <scope>NUCLEOTIDE SEQUENCE [LARGE SCALE GENOMIC DNA]</scope>
    <source>
        <strain evidence="6 7">KTB 131</strain>
    </source>
</reference>
<accession>A0A1W5ZUU7</accession>
<gene>
    <name evidence="6" type="ORF">HM131_09510</name>
</gene>
<dbReference type="Proteomes" id="UP000192527">
    <property type="component" value="Chromosome"/>
</dbReference>
<dbReference type="PANTHER" id="PTHR22550">
    <property type="entry name" value="SPORE GERMINATION PROTEIN"/>
    <property type="match status" value="1"/>
</dbReference>
<evidence type="ECO:0000313" key="7">
    <source>
        <dbReference type="Proteomes" id="UP000192527"/>
    </source>
</evidence>
<feature type="transmembrane region" description="Helical" evidence="5">
    <location>
        <begin position="403"/>
        <end position="423"/>
    </location>
</feature>
<evidence type="ECO:0000256" key="2">
    <source>
        <dbReference type="ARBA" id="ARBA00005278"/>
    </source>
</evidence>
<keyword evidence="7" id="KW-1185">Reference proteome</keyword>
<name>A0A1W5ZUU7_9BACI</name>
<evidence type="ECO:0000313" key="6">
    <source>
        <dbReference type="EMBL" id="ARI77058.1"/>
    </source>
</evidence>
<organism evidence="6 7">
    <name type="scientific">Halobacillus mangrovi</name>
    <dbReference type="NCBI Taxonomy" id="402384"/>
    <lineage>
        <taxon>Bacteria</taxon>
        <taxon>Bacillati</taxon>
        <taxon>Bacillota</taxon>
        <taxon>Bacilli</taxon>
        <taxon>Bacillales</taxon>
        <taxon>Bacillaceae</taxon>
        <taxon>Halobacillus</taxon>
    </lineage>
</organism>
<dbReference type="InterPro" id="IPR004995">
    <property type="entry name" value="Spore_Ger"/>
</dbReference>
<dbReference type="PANTHER" id="PTHR22550:SF9">
    <property type="entry name" value="STAGE V SPORULATION PROTEIN AF"/>
    <property type="match status" value="1"/>
</dbReference>
<evidence type="ECO:0000256" key="5">
    <source>
        <dbReference type="SAM" id="Phobius"/>
    </source>
</evidence>
<keyword evidence="5" id="KW-1133">Transmembrane helix</keyword>
<evidence type="ECO:0000256" key="3">
    <source>
        <dbReference type="ARBA" id="ARBA00023136"/>
    </source>
</evidence>
<protein>
    <submittedName>
        <fullName evidence="6">Spore germination protein</fullName>
    </submittedName>
</protein>
<dbReference type="EMBL" id="CP020772">
    <property type="protein sequence ID" value="ARI77058.1"/>
    <property type="molecule type" value="Genomic_DNA"/>
</dbReference>
<dbReference type="KEGG" id="hmn:HM131_09510"/>
<comment type="subcellular location">
    <subcellularLocation>
        <location evidence="4">Cell membrane</location>
    </subcellularLocation>
    <subcellularLocation>
        <location evidence="1">Membrane</location>
        <topology evidence="1">Multi-pass membrane protein</topology>
    </subcellularLocation>
</comment>
<feature type="transmembrane region" description="Helical" evidence="5">
    <location>
        <begin position="308"/>
        <end position="327"/>
    </location>
</feature>
<feature type="transmembrane region" description="Helical" evidence="5">
    <location>
        <begin position="377"/>
        <end position="397"/>
    </location>
</feature>
<evidence type="ECO:0000256" key="4">
    <source>
        <dbReference type="PIRNR" id="PIRNR005690"/>
    </source>
</evidence>
<keyword evidence="3 4" id="KW-0472">Membrane</keyword>
<feature type="transmembrane region" description="Helical" evidence="5">
    <location>
        <begin position="430"/>
        <end position="454"/>
    </location>
</feature>
<comment type="similarity">
    <text evidence="2 4">Belongs to the GerABKA family.</text>
</comment>
<dbReference type="PIRSF" id="PIRSF005690">
    <property type="entry name" value="GerBA"/>
    <property type="match status" value="1"/>
</dbReference>
<sequence>MISFIWQKLILIKKRGGNPMEDKQPLFQSYEKNVAYLRDRLGVEESFDMIHLDLVYAGRGMSLFLVDGFVKDDILHYLMKLLSKLDPDQLDPDPLKKLLQTHLPYVELDQEKDLNKAADTVLAGPTALVVEGIDEVILIDARTYPVRGPQEPDLERVVRGSRDGFVETIIFNTALTRRRIRDRSLRMEYIQIGRRSQTDVCLCYLKDIADQDRVEHLQRVLKEIDTDALPMAEKTIEEFISGRHWNPYPVIRYTERPDTAAAHLYEGHILIIIDGSPSVMITPATLWHHLQHAEEYRQKPLVGAYLRWIRFIAFFASIFVLPLYFLLSMQPELLPENLSFLGPSEAGVIPLLGQFLIAEIGIDMLRMAAIHTPSSLATALGLVAAILIGQVAVEVGLFSSEVVLYLALAAIGTFATPSYELALADRITRIVLLVVTGLFGLKGYVIGVTFWLIYLASMQTFKTPYLWPFLPFSWKPLRDVLVRSPIPLKNRRPAFLHPKDPDR</sequence>
<dbReference type="InterPro" id="IPR050768">
    <property type="entry name" value="UPF0353/GerABKA_families"/>
</dbReference>
<dbReference type="AlphaFoldDB" id="A0A1W5ZUU7"/>
<dbReference type="GO" id="GO:0009847">
    <property type="term" value="P:spore germination"/>
    <property type="evidence" value="ECO:0007669"/>
    <property type="project" value="UniProtKB-UniRule"/>
</dbReference>
<evidence type="ECO:0000256" key="1">
    <source>
        <dbReference type="ARBA" id="ARBA00004141"/>
    </source>
</evidence>